<protein>
    <submittedName>
        <fullName evidence="10">TolC family protein</fullName>
    </submittedName>
</protein>
<keyword evidence="7" id="KW-0998">Cell outer membrane</keyword>
<evidence type="ECO:0000256" key="5">
    <source>
        <dbReference type="ARBA" id="ARBA00022692"/>
    </source>
</evidence>
<name>A0ABP8K7I9_9BACT</name>
<evidence type="ECO:0000313" key="11">
    <source>
        <dbReference type="Proteomes" id="UP001500936"/>
    </source>
</evidence>
<gene>
    <name evidence="10" type="ORF">GCM10023187_16520</name>
</gene>
<keyword evidence="4" id="KW-1134">Transmembrane beta strand</keyword>
<evidence type="ECO:0000256" key="9">
    <source>
        <dbReference type="SAM" id="SignalP"/>
    </source>
</evidence>
<keyword evidence="9" id="KW-0732">Signal</keyword>
<accession>A0ABP8K7I9</accession>
<organism evidence="10 11">
    <name type="scientific">Nibrella viscosa</name>
    <dbReference type="NCBI Taxonomy" id="1084524"/>
    <lineage>
        <taxon>Bacteria</taxon>
        <taxon>Pseudomonadati</taxon>
        <taxon>Bacteroidota</taxon>
        <taxon>Cytophagia</taxon>
        <taxon>Cytophagales</taxon>
        <taxon>Spirosomataceae</taxon>
        <taxon>Nibrella</taxon>
    </lineage>
</organism>
<evidence type="ECO:0000313" key="10">
    <source>
        <dbReference type="EMBL" id="GAA4401888.1"/>
    </source>
</evidence>
<evidence type="ECO:0000256" key="3">
    <source>
        <dbReference type="ARBA" id="ARBA00022448"/>
    </source>
</evidence>
<feature type="coiled-coil region" evidence="8">
    <location>
        <begin position="192"/>
        <end position="219"/>
    </location>
</feature>
<dbReference type="Proteomes" id="UP001500936">
    <property type="component" value="Unassembled WGS sequence"/>
</dbReference>
<evidence type="ECO:0000256" key="2">
    <source>
        <dbReference type="ARBA" id="ARBA00007613"/>
    </source>
</evidence>
<proteinExistence type="inferred from homology"/>
<dbReference type="PANTHER" id="PTHR30026">
    <property type="entry name" value="OUTER MEMBRANE PROTEIN TOLC"/>
    <property type="match status" value="1"/>
</dbReference>
<reference evidence="11" key="1">
    <citation type="journal article" date="2019" name="Int. J. Syst. Evol. Microbiol.">
        <title>The Global Catalogue of Microorganisms (GCM) 10K type strain sequencing project: providing services to taxonomists for standard genome sequencing and annotation.</title>
        <authorList>
            <consortium name="The Broad Institute Genomics Platform"/>
            <consortium name="The Broad Institute Genome Sequencing Center for Infectious Disease"/>
            <person name="Wu L."/>
            <person name="Ma J."/>
        </authorList>
    </citation>
    <scope>NUCLEOTIDE SEQUENCE [LARGE SCALE GENOMIC DNA]</scope>
    <source>
        <strain evidence="11">JCM 17925</strain>
    </source>
</reference>
<keyword evidence="6" id="KW-0472">Membrane</keyword>
<feature type="signal peptide" evidence="9">
    <location>
        <begin position="1"/>
        <end position="21"/>
    </location>
</feature>
<evidence type="ECO:0000256" key="8">
    <source>
        <dbReference type="SAM" id="Coils"/>
    </source>
</evidence>
<dbReference type="InterPro" id="IPR051906">
    <property type="entry name" value="TolC-like"/>
</dbReference>
<feature type="chain" id="PRO_5046534902" evidence="9">
    <location>
        <begin position="22"/>
        <end position="442"/>
    </location>
</feature>
<dbReference type="Pfam" id="PF02321">
    <property type="entry name" value="OEP"/>
    <property type="match status" value="2"/>
</dbReference>
<dbReference type="Gene3D" id="1.20.1600.10">
    <property type="entry name" value="Outer membrane efflux proteins (OEP)"/>
    <property type="match status" value="1"/>
</dbReference>
<dbReference type="PANTHER" id="PTHR30026:SF20">
    <property type="entry name" value="OUTER MEMBRANE PROTEIN TOLC"/>
    <property type="match status" value="1"/>
</dbReference>
<keyword evidence="8" id="KW-0175">Coiled coil</keyword>
<evidence type="ECO:0000256" key="4">
    <source>
        <dbReference type="ARBA" id="ARBA00022452"/>
    </source>
</evidence>
<keyword evidence="11" id="KW-1185">Reference proteome</keyword>
<evidence type="ECO:0000256" key="6">
    <source>
        <dbReference type="ARBA" id="ARBA00023136"/>
    </source>
</evidence>
<dbReference type="SUPFAM" id="SSF56954">
    <property type="entry name" value="Outer membrane efflux proteins (OEP)"/>
    <property type="match status" value="1"/>
</dbReference>
<comment type="caution">
    <text evidence="10">The sequence shown here is derived from an EMBL/GenBank/DDBJ whole genome shotgun (WGS) entry which is preliminary data.</text>
</comment>
<dbReference type="EMBL" id="BAABHB010000002">
    <property type="protein sequence ID" value="GAA4401888.1"/>
    <property type="molecule type" value="Genomic_DNA"/>
</dbReference>
<keyword evidence="5" id="KW-0812">Transmembrane</keyword>
<dbReference type="RefSeq" id="WP_345265834.1">
    <property type="nucleotide sequence ID" value="NZ_BAABHB010000002.1"/>
</dbReference>
<evidence type="ECO:0000256" key="1">
    <source>
        <dbReference type="ARBA" id="ARBA00004442"/>
    </source>
</evidence>
<dbReference type="InterPro" id="IPR003423">
    <property type="entry name" value="OMP_efflux"/>
</dbReference>
<evidence type="ECO:0000256" key="7">
    <source>
        <dbReference type="ARBA" id="ARBA00023237"/>
    </source>
</evidence>
<keyword evidence="3" id="KW-0813">Transport</keyword>
<sequence>MKKLITLSILLIVALPFQSSAQQPLSLKQAIDYGLQHFGTVRIAQNQTEIARQQGREALAGYLPQVTGSGTVDDNIKLQSTLLPAGIFGPEPKRVAFGSKYQTTASAQADQVIYDKSLLIGIKANKPNQQRAELNELQTKEDVIYSIASNYYQVFVVQQQIGLLRDNLNRTQQVLNILKLQRDNGVIQQVDYDRTEVNINNTRSQLTLAENNLNLALNRLKFQMGMPLEQAVTLSDSTVLTKLPNIGPAQFDPKNLTSVRLSDTDLALQRLNLESIKAGYLPRLSAYARYGTLTLGNEFIPSLSKFTGFGSVGLRLTVPIFDGFRRDAQIRRTQLNVQSLEEQQKLNVSSYQLQFYNAQSQIQRAQLSVQNDERTVNLARKVYDVTTLQYRQGTRPLTDLINAENSYREAQTNYVNSLINYYQARLDLERSQGTLSTFFNQL</sequence>
<comment type="subcellular location">
    <subcellularLocation>
        <location evidence="1">Cell outer membrane</location>
    </subcellularLocation>
</comment>
<comment type="similarity">
    <text evidence="2">Belongs to the outer membrane factor (OMF) (TC 1.B.17) family.</text>
</comment>